<dbReference type="CDD" id="cd05325">
    <property type="entry name" value="carb_red_sniffer_like_SDR_c"/>
    <property type="match status" value="1"/>
</dbReference>
<feature type="compositionally biased region" description="Basic and acidic residues" evidence="2">
    <location>
        <begin position="254"/>
        <end position="264"/>
    </location>
</feature>
<organism evidence="3 4">
    <name type="scientific">Auricularia subglabra (strain TFB-10046 / SS5)</name>
    <name type="common">White-rot fungus</name>
    <name type="synonym">Auricularia delicata (strain TFB10046)</name>
    <dbReference type="NCBI Taxonomy" id="717982"/>
    <lineage>
        <taxon>Eukaryota</taxon>
        <taxon>Fungi</taxon>
        <taxon>Dikarya</taxon>
        <taxon>Basidiomycota</taxon>
        <taxon>Agaricomycotina</taxon>
        <taxon>Agaricomycetes</taxon>
        <taxon>Auriculariales</taxon>
        <taxon>Auriculariaceae</taxon>
        <taxon>Auricularia</taxon>
    </lineage>
</organism>
<evidence type="ECO:0000256" key="1">
    <source>
        <dbReference type="ARBA" id="ARBA00022857"/>
    </source>
</evidence>
<sequence length="277" mass="29740">MPSYVVAGASRVRRGDVSDRAIQLAFVEHLAAKSDNTVFALARNPDGAKDLQTLAKSKSNVHVVKGDMTDPKSLQTAAEAVSKVTGGKLDVLINNGGVSGEAWRTIDDFPTPEALIDDFRRTFETNVLGGILTTNAFLPLLRKGQVKKVLSLGSGHGDAATTLKIGSKFNPAYSVSKSAMEMVGVKYAVKYKDEGFTFLTICPGAVKTDMSAPPTDSEDLKRAEEAMVALSKLAPPRWTGPTEPADSVRKMLEVLDRSTPEDSGKFTSHKGKRGDWL</sequence>
<gene>
    <name evidence="3" type="ORF">AURDEDRAFT_174567</name>
</gene>
<dbReference type="InterPro" id="IPR002347">
    <property type="entry name" value="SDR_fam"/>
</dbReference>
<evidence type="ECO:0000313" key="4">
    <source>
        <dbReference type="Proteomes" id="UP000006514"/>
    </source>
</evidence>
<dbReference type="FunCoup" id="J0D9B1">
    <property type="interactions" value="32"/>
</dbReference>
<dbReference type="InParanoid" id="J0D9B1"/>
<feature type="region of interest" description="Disordered" evidence="2">
    <location>
        <begin position="254"/>
        <end position="277"/>
    </location>
</feature>
<dbReference type="eggNOG" id="KOG1611">
    <property type="taxonomic scope" value="Eukaryota"/>
</dbReference>
<dbReference type="PROSITE" id="PS00061">
    <property type="entry name" value="ADH_SHORT"/>
    <property type="match status" value="1"/>
</dbReference>
<dbReference type="PRINTS" id="PR00081">
    <property type="entry name" value="GDHRDH"/>
</dbReference>
<dbReference type="AlphaFoldDB" id="J0D9B1"/>
<dbReference type="PANTHER" id="PTHR45458">
    <property type="entry name" value="SHORT-CHAIN DEHYDROGENASE/REDUCTASE SDR"/>
    <property type="match status" value="1"/>
</dbReference>
<dbReference type="GO" id="GO:0016616">
    <property type="term" value="F:oxidoreductase activity, acting on the CH-OH group of donors, NAD or NADP as acceptor"/>
    <property type="evidence" value="ECO:0007669"/>
    <property type="project" value="TreeGrafter"/>
</dbReference>
<accession>J0D9B1</accession>
<dbReference type="InterPro" id="IPR052184">
    <property type="entry name" value="SDR_enzymes"/>
</dbReference>
<dbReference type="OrthoDB" id="9876299at2759"/>
<dbReference type="InterPro" id="IPR036291">
    <property type="entry name" value="NAD(P)-bd_dom_sf"/>
</dbReference>
<reference evidence="4" key="1">
    <citation type="journal article" date="2012" name="Science">
        <title>The Paleozoic origin of enzymatic lignin decomposition reconstructed from 31 fungal genomes.</title>
        <authorList>
            <person name="Floudas D."/>
            <person name="Binder M."/>
            <person name="Riley R."/>
            <person name="Barry K."/>
            <person name="Blanchette R.A."/>
            <person name="Henrissat B."/>
            <person name="Martinez A.T."/>
            <person name="Otillar R."/>
            <person name="Spatafora J.W."/>
            <person name="Yadav J.S."/>
            <person name="Aerts A."/>
            <person name="Benoit I."/>
            <person name="Boyd A."/>
            <person name="Carlson A."/>
            <person name="Copeland A."/>
            <person name="Coutinho P.M."/>
            <person name="de Vries R.P."/>
            <person name="Ferreira P."/>
            <person name="Findley K."/>
            <person name="Foster B."/>
            <person name="Gaskell J."/>
            <person name="Glotzer D."/>
            <person name="Gorecki P."/>
            <person name="Heitman J."/>
            <person name="Hesse C."/>
            <person name="Hori C."/>
            <person name="Igarashi K."/>
            <person name="Jurgens J.A."/>
            <person name="Kallen N."/>
            <person name="Kersten P."/>
            <person name="Kohler A."/>
            <person name="Kuees U."/>
            <person name="Kumar T.K.A."/>
            <person name="Kuo A."/>
            <person name="LaButti K."/>
            <person name="Larrondo L.F."/>
            <person name="Lindquist E."/>
            <person name="Ling A."/>
            <person name="Lombard V."/>
            <person name="Lucas S."/>
            <person name="Lundell T."/>
            <person name="Martin R."/>
            <person name="McLaughlin D.J."/>
            <person name="Morgenstern I."/>
            <person name="Morin E."/>
            <person name="Murat C."/>
            <person name="Nagy L.G."/>
            <person name="Nolan M."/>
            <person name="Ohm R.A."/>
            <person name="Patyshakuliyeva A."/>
            <person name="Rokas A."/>
            <person name="Ruiz-Duenas F.J."/>
            <person name="Sabat G."/>
            <person name="Salamov A."/>
            <person name="Samejima M."/>
            <person name="Schmutz J."/>
            <person name="Slot J.C."/>
            <person name="St John F."/>
            <person name="Stenlid J."/>
            <person name="Sun H."/>
            <person name="Sun S."/>
            <person name="Syed K."/>
            <person name="Tsang A."/>
            <person name="Wiebenga A."/>
            <person name="Young D."/>
            <person name="Pisabarro A."/>
            <person name="Eastwood D.C."/>
            <person name="Martin F."/>
            <person name="Cullen D."/>
            <person name="Grigoriev I.V."/>
            <person name="Hibbett D.S."/>
        </authorList>
    </citation>
    <scope>NUCLEOTIDE SEQUENCE [LARGE SCALE GENOMIC DNA]</scope>
    <source>
        <strain evidence="4">TFB10046</strain>
    </source>
</reference>
<dbReference type="KEGG" id="adl:AURDEDRAFT_174567"/>
<evidence type="ECO:0000256" key="2">
    <source>
        <dbReference type="SAM" id="MobiDB-lite"/>
    </source>
</evidence>
<dbReference type="SUPFAM" id="SSF51735">
    <property type="entry name" value="NAD(P)-binding Rossmann-fold domains"/>
    <property type="match status" value="1"/>
</dbReference>
<dbReference type="InterPro" id="IPR020904">
    <property type="entry name" value="Sc_DH/Rdtase_CS"/>
</dbReference>
<evidence type="ECO:0000313" key="3">
    <source>
        <dbReference type="EMBL" id="EJD36371.1"/>
    </source>
</evidence>
<dbReference type="Gene3D" id="3.40.50.720">
    <property type="entry name" value="NAD(P)-binding Rossmann-like Domain"/>
    <property type="match status" value="1"/>
</dbReference>
<dbReference type="OMA" id="VYGGLWT"/>
<protein>
    <submittedName>
        <fullName evidence="3">NAD(P)-binding protein</fullName>
    </submittedName>
</protein>
<feature type="compositionally biased region" description="Basic residues" evidence="2">
    <location>
        <begin position="267"/>
        <end position="277"/>
    </location>
</feature>
<dbReference type="EMBL" id="JH687863">
    <property type="protein sequence ID" value="EJD36371.1"/>
    <property type="molecule type" value="Genomic_DNA"/>
</dbReference>
<keyword evidence="1" id="KW-0521">NADP</keyword>
<name>J0D9B1_AURST</name>
<dbReference type="PANTHER" id="PTHR45458:SF3">
    <property type="entry name" value="CHAIN DEHYDROGENASE (ATSC), PUTATIVE-RELATED"/>
    <property type="match status" value="1"/>
</dbReference>
<dbReference type="Proteomes" id="UP000006514">
    <property type="component" value="Unassembled WGS sequence"/>
</dbReference>
<keyword evidence="4" id="KW-1185">Reference proteome</keyword>
<dbReference type="Pfam" id="PF00106">
    <property type="entry name" value="adh_short"/>
    <property type="match status" value="1"/>
</dbReference>
<proteinExistence type="predicted"/>